<dbReference type="InParanoid" id="A0A3N4LMG1"/>
<dbReference type="PANTHER" id="PTHR24198">
    <property type="entry name" value="ANKYRIN REPEAT AND PROTEIN KINASE DOMAIN-CONTAINING PROTEIN"/>
    <property type="match status" value="1"/>
</dbReference>
<keyword evidence="5" id="KW-1185">Reference proteome</keyword>
<dbReference type="AlphaFoldDB" id="A0A3N4LMG1"/>
<keyword evidence="2 3" id="KW-0040">ANK repeat</keyword>
<dbReference type="InterPro" id="IPR036770">
    <property type="entry name" value="Ankyrin_rpt-contain_sf"/>
</dbReference>
<gene>
    <name evidence="4" type="ORF">L211DRAFT_763044</name>
</gene>
<evidence type="ECO:0000313" key="4">
    <source>
        <dbReference type="EMBL" id="RPB22689.1"/>
    </source>
</evidence>
<protein>
    <submittedName>
        <fullName evidence="4">Uncharacterized protein</fullName>
    </submittedName>
</protein>
<dbReference type="Pfam" id="PF12796">
    <property type="entry name" value="Ank_2"/>
    <property type="match status" value="1"/>
</dbReference>
<evidence type="ECO:0000256" key="1">
    <source>
        <dbReference type="ARBA" id="ARBA00022737"/>
    </source>
</evidence>
<reference evidence="4 5" key="1">
    <citation type="journal article" date="2018" name="Nat. Ecol. Evol.">
        <title>Pezizomycetes genomes reveal the molecular basis of ectomycorrhizal truffle lifestyle.</title>
        <authorList>
            <person name="Murat C."/>
            <person name="Payen T."/>
            <person name="Noel B."/>
            <person name="Kuo A."/>
            <person name="Morin E."/>
            <person name="Chen J."/>
            <person name="Kohler A."/>
            <person name="Krizsan K."/>
            <person name="Balestrini R."/>
            <person name="Da Silva C."/>
            <person name="Montanini B."/>
            <person name="Hainaut M."/>
            <person name="Levati E."/>
            <person name="Barry K.W."/>
            <person name="Belfiori B."/>
            <person name="Cichocki N."/>
            <person name="Clum A."/>
            <person name="Dockter R.B."/>
            <person name="Fauchery L."/>
            <person name="Guy J."/>
            <person name="Iotti M."/>
            <person name="Le Tacon F."/>
            <person name="Lindquist E.A."/>
            <person name="Lipzen A."/>
            <person name="Malagnac F."/>
            <person name="Mello A."/>
            <person name="Molinier V."/>
            <person name="Miyauchi S."/>
            <person name="Poulain J."/>
            <person name="Riccioni C."/>
            <person name="Rubini A."/>
            <person name="Sitrit Y."/>
            <person name="Splivallo R."/>
            <person name="Traeger S."/>
            <person name="Wang M."/>
            <person name="Zifcakova L."/>
            <person name="Wipf D."/>
            <person name="Zambonelli A."/>
            <person name="Paolocci F."/>
            <person name="Nowrousian M."/>
            <person name="Ottonello S."/>
            <person name="Baldrian P."/>
            <person name="Spatafora J.W."/>
            <person name="Henrissat B."/>
            <person name="Nagy L.G."/>
            <person name="Aury J.M."/>
            <person name="Wincker P."/>
            <person name="Grigoriev I.V."/>
            <person name="Bonfante P."/>
            <person name="Martin F.M."/>
        </authorList>
    </citation>
    <scope>NUCLEOTIDE SEQUENCE [LARGE SCALE GENOMIC DNA]</scope>
    <source>
        <strain evidence="4 5">ATCC MYA-4762</strain>
    </source>
</reference>
<proteinExistence type="predicted"/>
<dbReference type="Gene3D" id="1.25.40.20">
    <property type="entry name" value="Ankyrin repeat-containing domain"/>
    <property type="match status" value="1"/>
</dbReference>
<dbReference type="STRING" id="1051890.A0A3N4LMG1"/>
<dbReference type="OrthoDB" id="4772757at2759"/>
<dbReference type="SUPFAM" id="SSF48403">
    <property type="entry name" value="Ankyrin repeat"/>
    <property type="match status" value="1"/>
</dbReference>
<dbReference type="EMBL" id="ML121550">
    <property type="protein sequence ID" value="RPB22689.1"/>
    <property type="molecule type" value="Genomic_DNA"/>
</dbReference>
<accession>A0A3N4LMG1</accession>
<organism evidence="4 5">
    <name type="scientific">Terfezia boudieri ATCC MYA-4762</name>
    <dbReference type="NCBI Taxonomy" id="1051890"/>
    <lineage>
        <taxon>Eukaryota</taxon>
        <taxon>Fungi</taxon>
        <taxon>Dikarya</taxon>
        <taxon>Ascomycota</taxon>
        <taxon>Pezizomycotina</taxon>
        <taxon>Pezizomycetes</taxon>
        <taxon>Pezizales</taxon>
        <taxon>Pezizaceae</taxon>
        <taxon>Terfezia</taxon>
    </lineage>
</organism>
<dbReference type="PROSITE" id="PS50088">
    <property type="entry name" value="ANK_REPEAT"/>
    <property type="match status" value="1"/>
</dbReference>
<name>A0A3N4LMG1_9PEZI</name>
<feature type="non-terminal residue" evidence="4">
    <location>
        <position position="1"/>
    </location>
</feature>
<evidence type="ECO:0000313" key="5">
    <source>
        <dbReference type="Proteomes" id="UP000267821"/>
    </source>
</evidence>
<sequence length="78" mass="7991">ERIVRLLLDQGADVKAHAGSGSYGNALCAAAYGGKKAIVKLLLERGLDVNSVTAGRYGTALCAAACGGWEEVVSLLLD</sequence>
<evidence type="ECO:0000256" key="3">
    <source>
        <dbReference type="PROSITE-ProRule" id="PRU00023"/>
    </source>
</evidence>
<evidence type="ECO:0000256" key="2">
    <source>
        <dbReference type="ARBA" id="ARBA00023043"/>
    </source>
</evidence>
<feature type="repeat" description="ANK" evidence="3">
    <location>
        <begin position="22"/>
        <end position="54"/>
    </location>
</feature>
<dbReference type="PANTHER" id="PTHR24198:SF165">
    <property type="entry name" value="ANKYRIN REPEAT-CONTAINING PROTEIN-RELATED"/>
    <property type="match status" value="1"/>
</dbReference>
<dbReference type="InterPro" id="IPR002110">
    <property type="entry name" value="Ankyrin_rpt"/>
</dbReference>
<dbReference type="Proteomes" id="UP000267821">
    <property type="component" value="Unassembled WGS sequence"/>
</dbReference>
<keyword evidence="1" id="KW-0677">Repeat</keyword>
<feature type="non-terminal residue" evidence="4">
    <location>
        <position position="78"/>
    </location>
</feature>